<protein>
    <submittedName>
        <fullName evidence="6">Oligosaccharide flippase family protein</fullName>
    </submittedName>
</protein>
<feature type="transmembrane region" description="Helical" evidence="5">
    <location>
        <begin position="253"/>
        <end position="278"/>
    </location>
</feature>
<sequence>MNKTLLLTTAKVYFLKLAIVVIGFAIVAGLARNVEPSALGDYFWLLSFASVAAVVLRFGRDNLLVKQMANAVELERHRFVKQALGVVLKLSVVHICIVLSLYFTEYITLKEKMLGIAMLPPLVAVLSVFGYWAQAAKQAELQQLLNAAPRLLSGIAVLFALWFYDYTVSLSIALIFTAVSVALLCITYLFVSQPAKSDNHLTQADSATEVLRSAPNYARYLMIALCSTIMMEGAVLLAGLLTEAAEVAKLAVVVRIVSVVSFILLAFNAVLMPEFAVLAKRDNAQDIRMLFQKSRNVSLLSALFVAMLVLVIHKPVLSFFGQFFESSNHILFALLCVQLVKVVVGPTGQLLMMSGYERIQQYSLMFSCVSLTVFGLTLIPTYGALGAAYALLIAVSVNNFTGLYFCVKHYQVPWLPFVKVRSV</sequence>
<dbReference type="PANTHER" id="PTHR43424:SF1">
    <property type="entry name" value="LOCUS PUTATIVE PROTEIN 1-RELATED"/>
    <property type="match status" value="1"/>
</dbReference>
<gene>
    <name evidence="6" type="ORF">J5O05_07240</name>
</gene>
<dbReference type="EMBL" id="CP072133">
    <property type="protein sequence ID" value="QTH72586.1"/>
    <property type="molecule type" value="Genomic_DNA"/>
</dbReference>
<keyword evidence="7" id="KW-1185">Reference proteome</keyword>
<reference evidence="6" key="1">
    <citation type="submission" date="2021-03" db="EMBL/GenBank/DDBJ databases">
        <title>Complete Genome of Pseudoalteromonas xiamenensis STKMTI.2, a new potential marine bacterium producing anti-Vibrio compounds.</title>
        <authorList>
            <person name="Handayani D.P."/>
            <person name="Isnansetyo A."/>
            <person name="Istiqomah I."/>
            <person name="Jumina J."/>
        </authorList>
    </citation>
    <scope>NUCLEOTIDE SEQUENCE</scope>
    <source>
        <strain evidence="6">STKMTI.2</strain>
    </source>
</reference>
<dbReference type="InterPro" id="IPR052556">
    <property type="entry name" value="PolySynth_Transporter"/>
</dbReference>
<feature type="transmembrane region" description="Helical" evidence="5">
    <location>
        <begin position="330"/>
        <end position="352"/>
    </location>
</feature>
<evidence type="ECO:0000256" key="1">
    <source>
        <dbReference type="ARBA" id="ARBA00004141"/>
    </source>
</evidence>
<feature type="transmembrane region" description="Helical" evidence="5">
    <location>
        <begin position="12"/>
        <end position="30"/>
    </location>
</feature>
<feature type="transmembrane region" description="Helical" evidence="5">
    <location>
        <begin position="79"/>
        <end position="102"/>
    </location>
</feature>
<feature type="transmembrane region" description="Helical" evidence="5">
    <location>
        <begin position="299"/>
        <end position="324"/>
    </location>
</feature>
<comment type="subcellular location">
    <subcellularLocation>
        <location evidence="1">Membrane</location>
        <topology evidence="1">Multi-pass membrane protein</topology>
    </subcellularLocation>
</comment>
<feature type="transmembrane region" description="Helical" evidence="5">
    <location>
        <begin position="42"/>
        <end position="59"/>
    </location>
</feature>
<evidence type="ECO:0000256" key="4">
    <source>
        <dbReference type="ARBA" id="ARBA00023136"/>
    </source>
</evidence>
<dbReference type="PANTHER" id="PTHR43424">
    <property type="entry name" value="LOCUS PUTATIVE PROTEIN 1-RELATED"/>
    <property type="match status" value="1"/>
</dbReference>
<dbReference type="KEGG" id="pxi:J5O05_07240"/>
<feature type="transmembrane region" description="Helical" evidence="5">
    <location>
        <begin position="220"/>
        <end position="241"/>
    </location>
</feature>
<keyword evidence="2 5" id="KW-0812">Transmembrane</keyword>
<keyword evidence="4 5" id="KW-0472">Membrane</keyword>
<dbReference type="RefSeq" id="WP_208844210.1">
    <property type="nucleotide sequence ID" value="NZ_CP072133.1"/>
</dbReference>
<dbReference type="GO" id="GO:0016020">
    <property type="term" value="C:membrane"/>
    <property type="evidence" value="ECO:0007669"/>
    <property type="project" value="UniProtKB-SubCell"/>
</dbReference>
<keyword evidence="3 5" id="KW-1133">Transmembrane helix</keyword>
<feature type="transmembrane region" description="Helical" evidence="5">
    <location>
        <begin position="114"/>
        <end position="132"/>
    </location>
</feature>
<evidence type="ECO:0000313" key="7">
    <source>
        <dbReference type="Proteomes" id="UP000664904"/>
    </source>
</evidence>
<organism evidence="6 7">
    <name type="scientific">Pseudoalteromonas xiamenensis</name>
    <dbReference type="NCBI Taxonomy" id="882626"/>
    <lineage>
        <taxon>Bacteria</taxon>
        <taxon>Pseudomonadati</taxon>
        <taxon>Pseudomonadota</taxon>
        <taxon>Gammaproteobacteria</taxon>
        <taxon>Alteromonadales</taxon>
        <taxon>Pseudoalteromonadaceae</taxon>
        <taxon>Pseudoalteromonas</taxon>
    </lineage>
</organism>
<evidence type="ECO:0000256" key="2">
    <source>
        <dbReference type="ARBA" id="ARBA00022692"/>
    </source>
</evidence>
<feature type="transmembrane region" description="Helical" evidence="5">
    <location>
        <begin position="170"/>
        <end position="191"/>
    </location>
</feature>
<evidence type="ECO:0000256" key="3">
    <source>
        <dbReference type="ARBA" id="ARBA00022989"/>
    </source>
</evidence>
<name>A0A975DIP2_9GAMM</name>
<evidence type="ECO:0000313" key="6">
    <source>
        <dbReference type="EMBL" id="QTH72586.1"/>
    </source>
</evidence>
<dbReference type="AlphaFoldDB" id="A0A975DIP2"/>
<dbReference type="Proteomes" id="UP000664904">
    <property type="component" value="Chromosome"/>
</dbReference>
<proteinExistence type="predicted"/>
<dbReference type="InterPro" id="IPR002797">
    <property type="entry name" value="Polysacc_synth"/>
</dbReference>
<feature type="transmembrane region" description="Helical" evidence="5">
    <location>
        <begin position="144"/>
        <end position="164"/>
    </location>
</feature>
<dbReference type="Pfam" id="PF01943">
    <property type="entry name" value="Polysacc_synt"/>
    <property type="match status" value="1"/>
</dbReference>
<accession>A0A975DIP2</accession>
<evidence type="ECO:0000256" key="5">
    <source>
        <dbReference type="SAM" id="Phobius"/>
    </source>
</evidence>